<evidence type="ECO:0000256" key="1">
    <source>
        <dbReference type="ARBA" id="ARBA00004325"/>
    </source>
</evidence>
<keyword evidence="4 7" id="KW-1133">Transmembrane helix</keyword>
<evidence type="ECO:0000256" key="2">
    <source>
        <dbReference type="ARBA" id="ARBA00010904"/>
    </source>
</evidence>
<evidence type="ECO:0000256" key="3">
    <source>
        <dbReference type="ARBA" id="ARBA00022692"/>
    </source>
</evidence>
<comment type="subcellular location">
    <subcellularLocation>
        <location evidence="7">Mitochondrion inner membrane</location>
    </subcellularLocation>
    <subcellularLocation>
        <location evidence="1">Mitochondrion membrane</location>
    </subcellularLocation>
</comment>
<feature type="transmembrane region" description="Helical" evidence="7">
    <location>
        <begin position="151"/>
        <end position="169"/>
    </location>
</feature>
<dbReference type="Proteomes" id="UP001501920">
    <property type="component" value="Chromosome 24"/>
</dbReference>
<dbReference type="GO" id="GO:0061617">
    <property type="term" value="C:MICOS complex"/>
    <property type="evidence" value="ECO:0007669"/>
    <property type="project" value="UniProtKB-UniRule"/>
</dbReference>
<evidence type="ECO:0000256" key="6">
    <source>
        <dbReference type="ARBA" id="ARBA00023136"/>
    </source>
</evidence>
<keyword evidence="5 7" id="KW-0496">Mitochondrion</keyword>
<dbReference type="PANTHER" id="PTHR14564">
    <property type="entry name" value="MICOS COMPLEX SUBUNIT MIC26 / MIC27 FAMILY MEMBER"/>
    <property type="match status" value="1"/>
</dbReference>
<dbReference type="GO" id="GO:0042407">
    <property type="term" value="P:cristae formation"/>
    <property type="evidence" value="ECO:0007669"/>
    <property type="project" value="InterPro"/>
</dbReference>
<name>A0A3B4EAQ0_PYGNA</name>
<proteinExistence type="inferred from homology"/>
<keyword evidence="6 7" id="KW-0472">Membrane</keyword>
<comment type="similarity">
    <text evidence="2">Belongs to the apolipoprotein O/MICOS complex subunit Mic27 family.</text>
</comment>
<keyword evidence="3 7" id="KW-0812">Transmembrane</keyword>
<comment type="subunit">
    <text evidence="7">Component of the mitochondrial contact site and cristae organizing system (MICOS) complex.</text>
</comment>
<dbReference type="Pfam" id="PF09769">
    <property type="entry name" value="ApoO"/>
    <property type="match status" value="1"/>
</dbReference>
<reference evidence="8" key="3">
    <citation type="submission" date="2025-09" db="UniProtKB">
        <authorList>
            <consortium name="Ensembl"/>
        </authorList>
    </citation>
    <scope>IDENTIFICATION</scope>
</reference>
<dbReference type="Ensembl" id="ENSPNAT00000023054.2">
    <property type="protein sequence ID" value="ENSPNAP00000032783.1"/>
    <property type="gene ID" value="ENSPNAG00000020954.2"/>
</dbReference>
<accession>A0A3B4EAQ0</accession>
<dbReference type="AlphaFoldDB" id="A0A3B4EAQ0"/>
<organism evidence="8 9">
    <name type="scientific">Pygocentrus nattereri</name>
    <name type="common">Red-bellied piranha</name>
    <dbReference type="NCBI Taxonomy" id="42514"/>
    <lineage>
        <taxon>Eukaryota</taxon>
        <taxon>Metazoa</taxon>
        <taxon>Chordata</taxon>
        <taxon>Craniata</taxon>
        <taxon>Vertebrata</taxon>
        <taxon>Euteleostomi</taxon>
        <taxon>Actinopterygii</taxon>
        <taxon>Neopterygii</taxon>
        <taxon>Teleostei</taxon>
        <taxon>Ostariophysi</taxon>
        <taxon>Characiformes</taxon>
        <taxon>Characoidei</taxon>
        <taxon>Pygocentrus</taxon>
    </lineage>
</organism>
<evidence type="ECO:0000256" key="4">
    <source>
        <dbReference type="ARBA" id="ARBA00022989"/>
    </source>
</evidence>
<dbReference type="InterPro" id="IPR019166">
    <property type="entry name" value="MIC26/MIC27"/>
</dbReference>
<evidence type="ECO:0000256" key="5">
    <source>
        <dbReference type="ARBA" id="ARBA00023128"/>
    </source>
</evidence>
<evidence type="ECO:0000313" key="8">
    <source>
        <dbReference type="Ensembl" id="ENSPNAP00000032783.1"/>
    </source>
</evidence>
<reference evidence="8" key="2">
    <citation type="submission" date="2025-08" db="UniProtKB">
        <authorList>
            <consortium name="Ensembl"/>
        </authorList>
    </citation>
    <scope>IDENTIFICATION</scope>
</reference>
<comment type="function">
    <text evidence="7">Component of the MICOS complex, a large protein complex of the mitochondrial inner membrane that plays crucial roles in the maintenance of crista junctions, inner membrane architecture, and formation of contact sites to the outer membrane.</text>
</comment>
<evidence type="ECO:0000256" key="7">
    <source>
        <dbReference type="RuleBase" id="RU363021"/>
    </source>
</evidence>
<evidence type="ECO:0000313" key="9">
    <source>
        <dbReference type="Proteomes" id="UP001501920"/>
    </source>
</evidence>
<keyword evidence="9" id="KW-1185">Reference proteome</keyword>
<dbReference type="GeneTree" id="ENSGT00530000063666"/>
<keyword evidence="7" id="KW-0999">Mitochondrion inner membrane</keyword>
<sequence length="232" mass="25620">MLTYGRLAKLALPVAVPGTLYLMSGTVFAASDTKESDPSLMVDEDLPPICSDNEKSEDITGRQKSLHFDLSLYTSPHSQVNYVEAEVGHVEQGVSVLRKSAEPYTKWCQEKTTYALDKTEEFYKTVEPGVDTSLRTIKDTYDFLNDPPPEFYPSVGVVGFSGILGLYLAKGCRVKRLLFPGGLMTLSASLFYPQHAAYVVKAGKEQISSWGSQGRILFQGLWKGKSSAKEEK</sequence>
<reference evidence="8 9" key="1">
    <citation type="submission" date="2020-10" db="EMBL/GenBank/DDBJ databases">
        <title>Pygocentrus nattereri (red-bellied piranha) genome, fPygNat1, primary haplotype.</title>
        <authorList>
            <person name="Myers G."/>
            <person name="Meyer A."/>
            <person name="Karagic N."/>
            <person name="Pippel M."/>
            <person name="Winkler S."/>
            <person name="Tracey A."/>
            <person name="Wood J."/>
            <person name="Formenti G."/>
            <person name="Howe K."/>
            <person name="Fedrigo O."/>
            <person name="Jarvis E.D."/>
        </authorList>
    </citation>
    <scope>NUCLEOTIDE SEQUENCE [LARGE SCALE GENOMIC DNA]</scope>
</reference>
<dbReference type="InterPro" id="IPR033182">
    <property type="entry name" value="MIC26/MIC27_animal"/>
</dbReference>
<protein>
    <recommendedName>
        <fullName evidence="7">MICOS complex subunit</fullName>
    </recommendedName>
</protein>